<accession>A0A291DXG3</accession>
<reference evidence="1 2" key="1">
    <citation type="submission" date="2017-09" db="EMBL/GenBank/DDBJ databases">
        <title>FDA dAtabase for Regulatory Grade micrObial Sequences (FDA-ARGOS): Supporting development and validation of Infectious Disease Dx tests.</title>
        <authorList>
            <person name="Minogue T."/>
            <person name="Wolcott M."/>
            <person name="Wasieloski L."/>
            <person name="Aguilar W."/>
            <person name="Moore D."/>
            <person name="Tallon L."/>
            <person name="Sadzewicz L."/>
            <person name="Ott S."/>
            <person name="Zhao X."/>
            <person name="Nagaraj S."/>
            <person name="Vavikolanu K."/>
            <person name="Aluvathingal J."/>
            <person name="Nadendla S."/>
            <person name="Sichtig H."/>
        </authorList>
    </citation>
    <scope>NUCLEOTIDE SEQUENCE [LARGE SCALE GENOMIC DNA]</scope>
    <source>
        <strain evidence="1 2">FDAARGOS_392</strain>
    </source>
</reference>
<dbReference type="AlphaFoldDB" id="A0A291DXG3"/>
<proteinExistence type="predicted"/>
<gene>
    <name evidence="1" type="ORF">CO704_10540</name>
</gene>
<name>A0A291DXG3_9ENTR</name>
<dbReference type="Proteomes" id="UP000217979">
    <property type="component" value="Chromosome"/>
</dbReference>
<dbReference type="EMBL" id="CP023525">
    <property type="protein sequence ID" value="ATF92494.1"/>
    <property type="molecule type" value="Genomic_DNA"/>
</dbReference>
<evidence type="ECO:0000313" key="2">
    <source>
        <dbReference type="Proteomes" id="UP000217979"/>
    </source>
</evidence>
<dbReference type="RefSeq" id="WP_096754026.1">
    <property type="nucleotide sequence ID" value="NZ_CP023525.1"/>
</dbReference>
<evidence type="ECO:0000313" key="1">
    <source>
        <dbReference type="EMBL" id="ATF92494.1"/>
    </source>
</evidence>
<organism evidence="1 2">
    <name type="scientific">Cedecea neteri</name>
    <dbReference type="NCBI Taxonomy" id="158822"/>
    <lineage>
        <taxon>Bacteria</taxon>
        <taxon>Pseudomonadati</taxon>
        <taxon>Pseudomonadota</taxon>
        <taxon>Gammaproteobacteria</taxon>
        <taxon>Enterobacterales</taxon>
        <taxon>Enterobacteriaceae</taxon>
        <taxon>Cedecea</taxon>
    </lineage>
</organism>
<protein>
    <submittedName>
        <fullName evidence="1">Plasmid stabilization protein</fullName>
    </submittedName>
</protein>
<sequence length="109" mass="12057">MQQISIEYTLTVKTCIDHIAVFLRNAGVEPRGVIASILDEFEGKVSAFPLGCQICPELVNLGVSKYRECNTSDGYRVLYSTDGSAVTAHAVLSHRQDVKQLLFKRLIQA</sequence>